<accession>Q9FA65</accession>
<evidence type="ECO:0000259" key="3">
    <source>
        <dbReference type="PROSITE" id="PS50110"/>
    </source>
</evidence>
<evidence type="ECO:0000256" key="2">
    <source>
        <dbReference type="PROSITE-ProRule" id="PRU00169"/>
    </source>
</evidence>
<dbReference type="GO" id="GO:0000160">
    <property type="term" value="P:phosphorelay signal transduction system"/>
    <property type="evidence" value="ECO:0007669"/>
    <property type="project" value="InterPro"/>
</dbReference>
<sequence>MPLPVQKDLPERTLLLVDDEPSISVGRARILRREGYTLLFAANPAEALELLARHPVGVVISDFRMPGMDGVQFLDKVRGLYPQSVRMILSGYADVEMITGAINRGAVFRFLHKPWDDRELLEAVRDAFERFELEVVAIAP</sequence>
<evidence type="ECO:0000256" key="1">
    <source>
        <dbReference type="ARBA" id="ARBA00022553"/>
    </source>
</evidence>
<keyword evidence="1 2" id="KW-0597">Phosphoprotein</keyword>
<proteinExistence type="predicted"/>
<organism evidence="4">
    <name type="scientific">Aromatoleum evansii</name>
    <name type="common">Azoarcus evansii</name>
    <dbReference type="NCBI Taxonomy" id="59406"/>
    <lineage>
        <taxon>Bacteria</taxon>
        <taxon>Pseudomonadati</taxon>
        <taxon>Pseudomonadota</taxon>
        <taxon>Betaproteobacteria</taxon>
        <taxon>Rhodocyclales</taxon>
        <taxon>Rhodocyclaceae</taxon>
        <taxon>Aromatoleum</taxon>
    </lineage>
</organism>
<dbReference type="PANTHER" id="PTHR44591:SF19">
    <property type="entry name" value="TWO-COMPONENT RESPONSE REGULATOR-RELATED"/>
    <property type="match status" value="1"/>
</dbReference>
<dbReference type="Pfam" id="PF00072">
    <property type="entry name" value="Response_reg"/>
    <property type="match status" value="1"/>
</dbReference>
<protein>
    <recommendedName>
        <fullName evidence="3">Response regulatory domain-containing protein</fullName>
    </recommendedName>
</protein>
<feature type="domain" description="Response regulatory" evidence="3">
    <location>
        <begin position="13"/>
        <end position="128"/>
    </location>
</feature>
<dbReference type="SUPFAM" id="SSF52172">
    <property type="entry name" value="CheY-like"/>
    <property type="match status" value="1"/>
</dbReference>
<dbReference type="AlphaFoldDB" id="Q9FA65"/>
<dbReference type="PANTHER" id="PTHR44591">
    <property type="entry name" value="STRESS RESPONSE REGULATOR PROTEIN 1"/>
    <property type="match status" value="1"/>
</dbReference>
<dbReference type="InterPro" id="IPR001789">
    <property type="entry name" value="Sig_transdc_resp-reg_receiver"/>
</dbReference>
<dbReference type="CDD" id="cd17569">
    <property type="entry name" value="REC_HupR-like"/>
    <property type="match status" value="1"/>
</dbReference>
<name>Q9FA65_AROEV</name>
<dbReference type="InterPro" id="IPR011006">
    <property type="entry name" value="CheY-like_superfamily"/>
</dbReference>
<dbReference type="PROSITE" id="PS50110">
    <property type="entry name" value="RESPONSE_REGULATORY"/>
    <property type="match status" value="1"/>
</dbReference>
<evidence type="ECO:0000313" key="4">
    <source>
        <dbReference type="EMBL" id="CAC10599.1"/>
    </source>
</evidence>
<dbReference type="Gene3D" id="3.40.50.2300">
    <property type="match status" value="1"/>
</dbReference>
<dbReference type="SMART" id="SM00448">
    <property type="entry name" value="REC"/>
    <property type="match status" value="1"/>
</dbReference>
<dbReference type="EMBL" id="AJ278756">
    <property type="protein sequence ID" value="CAC10599.1"/>
    <property type="molecule type" value="Genomic_DNA"/>
</dbReference>
<dbReference type="InterPro" id="IPR050595">
    <property type="entry name" value="Bact_response_regulator"/>
</dbReference>
<reference evidence="4" key="1">
    <citation type="journal article" date="2002" name="Mol. Genet. Genomics">
        <title>Molecular analysis of aerobic phenylacetate degradation in Azoarcus evansii.</title>
        <authorList>
            <person name="Rost R."/>
            <person name="Haas S."/>
            <person name="Hammer E."/>
            <person name="Herrmann H."/>
            <person name="Burchhardt G."/>
        </authorList>
    </citation>
    <scope>NUCLEOTIDE SEQUENCE</scope>
    <source>
        <strain evidence="4">KB740</strain>
    </source>
</reference>
<feature type="modified residue" description="4-aspartylphosphate" evidence="2">
    <location>
        <position position="62"/>
    </location>
</feature>